<gene>
    <name evidence="2" type="ORF">CGI_10002803</name>
</gene>
<dbReference type="HOGENOM" id="CLU_2401772_0_0_1"/>
<dbReference type="AlphaFoldDB" id="K1PZW6"/>
<organism evidence="2">
    <name type="scientific">Magallana gigas</name>
    <name type="common">Pacific oyster</name>
    <name type="synonym">Crassostrea gigas</name>
    <dbReference type="NCBI Taxonomy" id="29159"/>
    <lineage>
        <taxon>Eukaryota</taxon>
        <taxon>Metazoa</taxon>
        <taxon>Spiralia</taxon>
        <taxon>Lophotrochozoa</taxon>
        <taxon>Mollusca</taxon>
        <taxon>Bivalvia</taxon>
        <taxon>Autobranchia</taxon>
        <taxon>Pteriomorphia</taxon>
        <taxon>Ostreida</taxon>
        <taxon>Ostreoidea</taxon>
        <taxon>Ostreidae</taxon>
        <taxon>Magallana</taxon>
    </lineage>
</organism>
<proteinExistence type="predicted"/>
<evidence type="ECO:0000313" key="2">
    <source>
        <dbReference type="EMBL" id="EKC22090.1"/>
    </source>
</evidence>
<feature type="compositionally biased region" description="Low complexity" evidence="1">
    <location>
        <begin position="41"/>
        <end position="51"/>
    </location>
</feature>
<sequence>MVDNHDRLKKCVDRDIPHEWFGLGRTLRTLGAKRETGSDLASSPPAGAAGACKLPESLTPPPRQQPRQGRPPKRSDSPPLPPDVGGVPVTDLT</sequence>
<protein>
    <submittedName>
        <fullName evidence="2">Uncharacterized protein</fullName>
    </submittedName>
</protein>
<name>K1PZW6_MAGGI</name>
<feature type="region of interest" description="Disordered" evidence="1">
    <location>
        <begin position="34"/>
        <end position="93"/>
    </location>
</feature>
<accession>K1PZW6</accession>
<reference evidence="2" key="1">
    <citation type="journal article" date="2012" name="Nature">
        <title>The oyster genome reveals stress adaptation and complexity of shell formation.</title>
        <authorList>
            <person name="Zhang G."/>
            <person name="Fang X."/>
            <person name="Guo X."/>
            <person name="Li L."/>
            <person name="Luo R."/>
            <person name="Xu F."/>
            <person name="Yang P."/>
            <person name="Zhang L."/>
            <person name="Wang X."/>
            <person name="Qi H."/>
            <person name="Xiong Z."/>
            <person name="Que H."/>
            <person name="Xie Y."/>
            <person name="Holland P.W."/>
            <person name="Paps J."/>
            <person name="Zhu Y."/>
            <person name="Wu F."/>
            <person name="Chen Y."/>
            <person name="Wang J."/>
            <person name="Peng C."/>
            <person name="Meng J."/>
            <person name="Yang L."/>
            <person name="Liu J."/>
            <person name="Wen B."/>
            <person name="Zhang N."/>
            <person name="Huang Z."/>
            <person name="Zhu Q."/>
            <person name="Feng Y."/>
            <person name="Mount A."/>
            <person name="Hedgecock D."/>
            <person name="Xu Z."/>
            <person name="Liu Y."/>
            <person name="Domazet-Loso T."/>
            <person name="Du Y."/>
            <person name="Sun X."/>
            <person name="Zhang S."/>
            <person name="Liu B."/>
            <person name="Cheng P."/>
            <person name="Jiang X."/>
            <person name="Li J."/>
            <person name="Fan D."/>
            <person name="Wang W."/>
            <person name="Fu W."/>
            <person name="Wang T."/>
            <person name="Wang B."/>
            <person name="Zhang J."/>
            <person name="Peng Z."/>
            <person name="Li Y."/>
            <person name="Li N."/>
            <person name="Wang J."/>
            <person name="Chen M."/>
            <person name="He Y."/>
            <person name="Tan F."/>
            <person name="Song X."/>
            <person name="Zheng Q."/>
            <person name="Huang R."/>
            <person name="Yang H."/>
            <person name="Du X."/>
            <person name="Chen L."/>
            <person name="Yang M."/>
            <person name="Gaffney P.M."/>
            <person name="Wang S."/>
            <person name="Luo L."/>
            <person name="She Z."/>
            <person name="Ming Y."/>
            <person name="Huang W."/>
            <person name="Zhang S."/>
            <person name="Huang B."/>
            <person name="Zhang Y."/>
            <person name="Qu T."/>
            <person name="Ni P."/>
            <person name="Miao G."/>
            <person name="Wang J."/>
            <person name="Wang Q."/>
            <person name="Steinberg C.E."/>
            <person name="Wang H."/>
            <person name="Li N."/>
            <person name="Qian L."/>
            <person name="Zhang G."/>
            <person name="Li Y."/>
            <person name="Yang H."/>
            <person name="Liu X."/>
            <person name="Wang J."/>
            <person name="Yin Y."/>
            <person name="Wang J."/>
        </authorList>
    </citation>
    <scope>NUCLEOTIDE SEQUENCE [LARGE SCALE GENOMIC DNA]</scope>
    <source>
        <strain evidence="2">05x7-T-G4-1.051#20</strain>
    </source>
</reference>
<evidence type="ECO:0000256" key="1">
    <source>
        <dbReference type="SAM" id="MobiDB-lite"/>
    </source>
</evidence>
<feature type="compositionally biased region" description="Low complexity" evidence="1">
    <location>
        <begin position="83"/>
        <end position="93"/>
    </location>
</feature>
<dbReference type="InParanoid" id="K1PZW6"/>
<dbReference type="EMBL" id="JH818559">
    <property type="protein sequence ID" value="EKC22090.1"/>
    <property type="molecule type" value="Genomic_DNA"/>
</dbReference>